<dbReference type="Gene3D" id="3.40.50.10140">
    <property type="entry name" value="Toll/interleukin-1 receptor homology (TIR) domain"/>
    <property type="match status" value="1"/>
</dbReference>
<dbReference type="InterPro" id="IPR035897">
    <property type="entry name" value="Toll_tir_struct_dom_sf"/>
</dbReference>
<reference evidence="2" key="1">
    <citation type="submission" date="2023-03" db="EMBL/GenBank/DDBJ databases">
        <title>Actinoallomurus iriomotensis NBRC 103684.</title>
        <authorList>
            <person name="Ichikawa N."/>
            <person name="Sato H."/>
            <person name="Tonouchi N."/>
        </authorList>
    </citation>
    <scope>NUCLEOTIDE SEQUENCE</scope>
    <source>
        <strain evidence="2">NBRC 103684</strain>
    </source>
</reference>
<dbReference type="SUPFAM" id="SSF52200">
    <property type="entry name" value="Toll/Interleukin receptor TIR domain"/>
    <property type="match status" value="1"/>
</dbReference>
<dbReference type="SMART" id="SM00255">
    <property type="entry name" value="TIR"/>
    <property type="match status" value="1"/>
</dbReference>
<sequence length="687" mass="77511">MSHGPAGFDVFISYAHDDDRQVIQRLAEELQEAFAAIAGRRLTVFLDQDGIPTAQRWERTITSALRTSSVMIAVLTERYLVSDWCAREYEFFVRTERDHSLEEGSARSIPRIFPVMPAGAPAEDGLTAEQRRRRLDVNERQGIDLAGLAGAEFTREVTRLARDIHDALVRLRGATPAAPAPAGDEETEHPQVTSGYVGQGDRFVSLLAEAVNVTVVGWTNTSLAESLEAALKRKRSRHGSHAFWRSLRIVFLEDDLLELVRDEHDAQFPDKETALRRRRQNAGYGRRSLSAFLQKEGQPHRLTLHEYGHIPPFTGTLFDMPDGRRIVQMVIRPPRRSASDHLMLEFADRTDQYFGAAFNDIVDLSTRYDEVLPIGEPDDDDVFQVTEARFSNRVLQDGSGTTGWLPLVLVVTWWQSRGTAVPLLQFRTSRNAERELDHLSHPAGYITQEDYRRLEEHAAVATFPLPPHAPMVAARRRIALELGADLSQEVTFARNMRYYHHAKEHLFYWVFDCRLPARFQFPADAEMRPYTLEELLAIRENQAVEYALRLCRDHHASRRDLERMARLSADNLVVHGHDELAAALLDTVRGDGAAEPAALQAELTALAERTRRTNRTGMGERPVLGLSGLEYREFFTGILPLYVRLGVPGAVEYLEGLEADATRYAAVERLAATYADAGVMTELPLET</sequence>
<dbReference type="InterPro" id="IPR000157">
    <property type="entry name" value="TIR_dom"/>
</dbReference>
<dbReference type="PROSITE" id="PS50104">
    <property type="entry name" value="TIR"/>
    <property type="match status" value="1"/>
</dbReference>
<dbReference type="AlphaFoldDB" id="A0A9W6SA13"/>
<evidence type="ECO:0000259" key="1">
    <source>
        <dbReference type="PROSITE" id="PS50104"/>
    </source>
</evidence>
<keyword evidence="3" id="KW-1185">Reference proteome</keyword>
<accession>A0A9W6SA13</accession>
<dbReference type="Pfam" id="PF13676">
    <property type="entry name" value="TIR_2"/>
    <property type="match status" value="1"/>
</dbReference>
<dbReference type="GO" id="GO:0007165">
    <property type="term" value="P:signal transduction"/>
    <property type="evidence" value="ECO:0007669"/>
    <property type="project" value="InterPro"/>
</dbReference>
<dbReference type="Proteomes" id="UP001165074">
    <property type="component" value="Unassembled WGS sequence"/>
</dbReference>
<dbReference type="RefSeq" id="WP_285578430.1">
    <property type="nucleotide sequence ID" value="NZ_BSTK01000011.1"/>
</dbReference>
<proteinExistence type="predicted"/>
<evidence type="ECO:0000313" key="2">
    <source>
        <dbReference type="EMBL" id="GLY88622.1"/>
    </source>
</evidence>
<organism evidence="2 3">
    <name type="scientific">Actinoallomurus iriomotensis</name>
    <dbReference type="NCBI Taxonomy" id="478107"/>
    <lineage>
        <taxon>Bacteria</taxon>
        <taxon>Bacillati</taxon>
        <taxon>Actinomycetota</taxon>
        <taxon>Actinomycetes</taxon>
        <taxon>Streptosporangiales</taxon>
        <taxon>Thermomonosporaceae</taxon>
        <taxon>Actinoallomurus</taxon>
    </lineage>
</organism>
<dbReference type="EMBL" id="BSTK01000011">
    <property type="protein sequence ID" value="GLY88622.1"/>
    <property type="molecule type" value="Genomic_DNA"/>
</dbReference>
<feature type="domain" description="TIR" evidence="1">
    <location>
        <begin position="6"/>
        <end position="168"/>
    </location>
</feature>
<gene>
    <name evidence="2" type="ORF">Airi02_065510</name>
</gene>
<protein>
    <recommendedName>
        <fullName evidence="1">TIR domain-containing protein</fullName>
    </recommendedName>
</protein>
<name>A0A9W6SA13_9ACTN</name>
<evidence type="ECO:0000313" key="3">
    <source>
        <dbReference type="Proteomes" id="UP001165074"/>
    </source>
</evidence>
<comment type="caution">
    <text evidence="2">The sequence shown here is derived from an EMBL/GenBank/DDBJ whole genome shotgun (WGS) entry which is preliminary data.</text>
</comment>